<dbReference type="RefSeq" id="WP_104231789.1">
    <property type="nucleotide sequence ID" value="NZ_PSNW01000012.1"/>
</dbReference>
<evidence type="ECO:0000259" key="1">
    <source>
        <dbReference type="Pfam" id="PF00561"/>
    </source>
</evidence>
<gene>
    <name evidence="2" type="ORF">C3942_18185</name>
</gene>
<dbReference type="GO" id="GO:0016787">
    <property type="term" value="F:hydrolase activity"/>
    <property type="evidence" value="ECO:0007669"/>
    <property type="project" value="UniProtKB-KW"/>
</dbReference>
<dbReference type="InterPro" id="IPR050266">
    <property type="entry name" value="AB_hydrolase_sf"/>
</dbReference>
<dbReference type="PRINTS" id="PR00412">
    <property type="entry name" value="EPOXHYDRLASE"/>
</dbReference>
<organism evidence="2 3">
    <name type="scientific">Solimonas fluminis</name>
    <dbReference type="NCBI Taxonomy" id="2086571"/>
    <lineage>
        <taxon>Bacteria</taxon>
        <taxon>Pseudomonadati</taxon>
        <taxon>Pseudomonadota</taxon>
        <taxon>Gammaproteobacteria</taxon>
        <taxon>Nevskiales</taxon>
        <taxon>Nevskiaceae</taxon>
        <taxon>Solimonas</taxon>
    </lineage>
</organism>
<proteinExistence type="predicted"/>
<dbReference type="InterPro" id="IPR000639">
    <property type="entry name" value="Epox_hydrolase-like"/>
</dbReference>
<feature type="domain" description="AB hydrolase-1" evidence="1">
    <location>
        <begin position="27"/>
        <end position="259"/>
    </location>
</feature>
<dbReference type="PRINTS" id="PR00111">
    <property type="entry name" value="ABHYDROLASE"/>
</dbReference>
<keyword evidence="2" id="KW-0378">Hydrolase</keyword>
<dbReference type="Gene3D" id="3.40.50.1820">
    <property type="entry name" value="alpha/beta hydrolase"/>
    <property type="match status" value="1"/>
</dbReference>
<dbReference type="EMBL" id="PSNW01000012">
    <property type="protein sequence ID" value="PPE72473.1"/>
    <property type="molecule type" value="Genomic_DNA"/>
</dbReference>
<comment type="caution">
    <text evidence="2">The sequence shown here is derived from an EMBL/GenBank/DDBJ whole genome shotgun (WGS) entry which is preliminary data.</text>
</comment>
<dbReference type="OrthoDB" id="5853561at2"/>
<dbReference type="Pfam" id="PF00561">
    <property type="entry name" value="Abhydrolase_1"/>
    <property type="match status" value="1"/>
</dbReference>
<name>A0A2S5TBU5_9GAMM</name>
<keyword evidence="3" id="KW-1185">Reference proteome</keyword>
<evidence type="ECO:0000313" key="3">
    <source>
        <dbReference type="Proteomes" id="UP000238220"/>
    </source>
</evidence>
<accession>A0A2S5TBU5</accession>
<dbReference type="AlphaFoldDB" id="A0A2S5TBU5"/>
<dbReference type="Proteomes" id="UP000238220">
    <property type="component" value="Unassembled WGS sequence"/>
</dbReference>
<dbReference type="InterPro" id="IPR029058">
    <property type="entry name" value="AB_hydrolase_fold"/>
</dbReference>
<dbReference type="InterPro" id="IPR000073">
    <property type="entry name" value="AB_hydrolase_1"/>
</dbReference>
<dbReference type="PANTHER" id="PTHR43798">
    <property type="entry name" value="MONOACYLGLYCEROL LIPASE"/>
    <property type="match status" value="1"/>
</dbReference>
<sequence>MNDLTLQDRYIPTVLGRLRLRVAGQGPAILFWPSLLMDGSMWLAQARHFAPSHTVILVDSPGHGGSEPLTRLFTFEECAQCIVQVLDALGIDRTHLVGNSWGGMIGGTFAALYPQRIGAAVLMNATASRAPLRQRLEFRLLTEIVRLLGSFRGPFVGKAIKAFVGPTTARERPQVAEQIRAALRRIDAQSVYWAVNSVVPARPDQRALFGRIRTPVLVLAGIEDPTFPVPETTEMAQAIPGAEFLVMDGTGHLAGLERPEEVNAIVESFLQRSGA</sequence>
<evidence type="ECO:0000313" key="2">
    <source>
        <dbReference type="EMBL" id="PPE72473.1"/>
    </source>
</evidence>
<dbReference type="SUPFAM" id="SSF53474">
    <property type="entry name" value="alpha/beta-Hydrolases"/>
    <property type="match status" value="1"/>
</dbReference>
<reference evidence="2 3" key="1">
    <citation type="submission" date="2018-02" db="EMBL/GenBank/DDBJ databases">
        <title>Genome sequencing of Solimonas sp. HR-BB.</title>
        <authorList>
            <person name="Lee Y."/>
            <person name="Jeon C.O."/>
        </authorList>
    </citation>
    <scope>NUCLEOTIDE SEQUENCE [LARGE SCALE GENOMIC DNA]</scope>
    <source>
        <strain evidence="2 3">HR-BB</strain>
    </source>
</reference>
<protein>
    <submittedName>
        <fullName evidence="2">Alpha/beta hydrolase</fullName>
    </submittedName>
</protein>